<reference evidence="9" key="1">
    <citation type="journal article" date="2016" name="Nature">
        <title>Genome evolution in the allotetraploid frog Xenopus laevis.</title>
        <authorList>
            <person name="Session A.M."/>
            <person name="Uno Y."/>
            <person name="Kwon T."/>
            <person name="Chapman J.A."/>
            <person name="Toyoda A."/>
            <person name="Takahashi S."/>
            <person name="Fukui A."/>
            <person name="Hikosaka A."/>
            <person name="Suzuki A."/>
            <person name="Kondo M."/>
            <person name="van Heeringen S.J."/>
            <person name="Quigley I."/>
            <person name="Heinz S."/>
            <person name="Ogino H."/>
            <person name="Ochi H."/>
            <person name="Hellsten U."/>
            <person name="Lyons J.B."/>
            <person name="Simakov O."/>
            <person name="Putnam N."/>
            <person name="Stites J."/>
            <person name="Kuroki Y."/>
            <person name="Tanaka T."/>
            <person name="Michiue T."/>
            <person name="Watanabe M."/>
            <person name="Bogdanovic O."/>
            <person name="Lister R."/>
            <person name="Georgiou G."/>
            <person name="Paranjpe S.S."/>
            <person name="van Kruijsbergen I."/>
            <person name="Shu S."/>
            <person name="Carlson J."/>
            <person name="Kinoshita T."/>
            <person name="Ohta Y."/>
            <person name="Mawaribuchi S."/>
            <person name="Jenkins J."/>
            <person name="Grimwood J."/>
            <person name="Schmutz J."/>
            <person name="Mitros T."/>
            <person name="Mozaffari S.V."/>
            <person name="Suzuki Y."/>
            <person name="Haramoto Y."/>
            <person name="Yamamoto T.S."/>
            <person name="Takagi C."/>
            <person name="Heald R."/>
            <person name="Miller K."/>
            <person name="Haudenschild C."/>
            <person name="Kitzman J."/>
            <person name="Nakayama T."/>
            <person name="Izutsu Y."/>
            <person name="Robert J."/>
            <person name="Fortriede J."/>
            <person name="Burns K."/>
            <person name="Lotay V."/>
            <person name="Karimi K."/>
            <person name="Yasuoka Y."/>
            <person name="Dichmann D.S."/>
            <person name="Flajnik M.F."/>
            <person name="Houston D.W."/>
            <person name="Shendure J."/>
            <person name="DuPasquier L."/>
            <person name="Vize P.D."/>
            <person name="Zorn A.M."/>
            <person name="Ito M."/>
            <person name="Marcotte E.M."/>
            <person name="Wallingford J.B."/>
            <person name="Ito Y."/>
            <person name="Asashima M."/>
            <person name="Ueno N."/>
            <person name="Matsuda Y."/>
            <person name="Veenstra G.J."/>
            <person name="Fujiyama A."/>
            <person name="Harland R.M."/>
            <person name="Taira M."/>
            <person name="Rokhsar D.S."/>
        </authorList>
    </citation>
    <scope>NUCLEOTIDE SEQUENCE [LARGE SCALE GENOMIC DNA]</scope>
    <source>
        <strain evidence="9">J</strain>
    </source>
</reference>
<dbReference type="GO" id="GO:0005764">
    <property type="term" value="C:lysosome"/>
    <property type="evidence" value="ECO:0007669"/>
    <property type="project" value="TreeGrafter"/>
</dbReference>
<evidence type="ECO:0000256" key="2">
    <source>
        <dbReference type="ARBA" id="ARBA00006565"/>
    </source>
</evidence>
<feature type="domain" description="CWH43-like N-terminal" evidence="7">
    <location>
        <begin position="10"/>
        <end position="221"/>
    </location>
</feature>
<dbReference type="EMBL" id="CM004474">
    <property type="protein sequence ID" value="OCT80497.1"/>
    <property type="molecule type" value="Genomic_DNA"/>
</dbReference>
<dbReference type="OMA" id="DLIFVWI"/>
<comment type="similarity">
    <text evidence="2">Belongs to the DRAM/TMEM150 family.</text>
</comment>
<keyword evidence="5 6" id="KW-0472">Membrane</keyword>
<dbReference type="AlphaFoldDB" id="A0A974CW38"/>
<feature type="transmembrane region" description="Helical" evidence="6">
    <location>
        <begin position="159"/>
        <end position="184"/>
    </location>
</feature>
<proteinExistence type="inferred from homology"/>
<dbReference type="GO" id="GO:0012505">
    <property type="term" value="C:endomembrane system"/>
    <property type="evidence" value="ECO:0007669"/>
    <property type="project" value="UniProtKB-SubCell"/>
</dbReference>
<dbReference type="Proteomes" id="UP000694892">
    <property type="component" value="Chromosome 5L"/>
</dbReference>
<evidence type="ECO:0000256" key="1">
    <source>
        <dbReference type="ARBA" id="ARBA00004127"/>
    </source>
</evidence>
<evidence type="ECO:0000313" key="8">
    <source>
        <dbReference type="EMBL" id="OCT80497.1"/>
    </source>
</evidence>
<dbReference type="GO" id="GO:0010506">
    <property type="term" value="P:regulation of autophagy"/>
    <property type="evidence" value="ECO:0007669"/>
    <property type="project" value="TreeGrafter"/>
</dbReference>
<evidence type="ECO:0000256" key="5">
    <source>
        <dbReference type="ARBA" id="ARBA00023136"/>
    </source>
</evidence>
<dbReference type="InterPro" id="IPR019402">
    <property type="entry name" value="CWH43_N"/>
</dbReference>
<dbReference type="PROSITE" id="PS51257">
    <property type="entry name" value="PROKAR_LIPOPROTEIN"/>
    <property type="match status" value="1"/>
</dbReference>
<feature type="transmembrane region" description="Helical" evidence="6">
    <location>
        <begin position="204"/>
        <end position="224"/>
    </location>
</feature>
<name>A0A974CW38_XENLA</name>
<feature type="transmembrane region" description="Helical" evidence="6">
    <location>
        <begin position="121"/>
        <end position="139"/>
    </location>
</feature>
<dbReference type="InterPro" id="IPR050911">
    <property type="entry name" value="DRAM/TMEM150_Autophagy_Mod"/>
</dbReference>
<protein>
    <recommendedName>
        <fullName evidence="7">CWH43-like N-terminal domain-containing protein</fullName>
    </recommendedName>
</protein>
<evidence type="ECO:0000313" key="9">
    <source>
        <dbReference type="Proteomes" id="UP000694892"/>
    </source>
</evidence>
<feature type="transmembrane region" description="Helical" evidence="6">
    <location>
        <begin position="90"/>
        <end position="109"/>
    </location>
</feature>
<evidence type="ECO:0000256" key="6">
    <source>
        <dbReference type="SAM" id="Phobius"/>
    </source>
</evidence>
<organism evidence="8 9">
    <name type="scientific">Xenopus laevis</name>
    <name type="common">African clawed frog</name>
    <dbReference type="NCBI Taxonomy" id="8355"/>
    <lineage>
        <taxon>Eukaryota</taxon>
        <taxon>Metazoa</taxon>
        <taxon>Chordata</taxon>
        <taxon>Craniata</taxon>
        <taxon>Vertebrata</taxon>
        <taxon>Euteleostomi</taxon>
        <taxon>Amphibia</taxon>
        <taxon>Batrachia</taxon>
        <taxon>Anura</taxon>
        <taxon>Pipoidea</taxon>
        <taxon>Pipidae</taxon>
        <taxon>Xenopodinae</taxon>
        <taxon>Xenopus</taxon>
        <taxon>Xenopus</taxon>
    </lineage>
</organism>
<feature type="transmembrane region" description="Helical" evidence="6">
    <location>
        <begin position="50"/>
        <end position="69"/>
    </location>
</feature>
<evidence type="ECO:0000259" key="7">
    <source>
        <dbReference type="Pfam" id="PF10277"/>
    </source>
</evidence>
<keyword evidence="4 6" id="KW-1133">Transmembrane helix</keyword>
<sequence length="256" mass="28644">MKGIQVPYLAFAPFTLSSCAFIGLLIYNLFAFFSGSDKFAPYTSGMSGFPVANVALTVVHIICAYAGSATMYARYTVLRNRQSEYVKTHTWANIILLALGLLASQGYVLENNFPVLVFPEVHIAGVLTATVCASAYTLINTVISYRTPEKKDSRFTCHVRLVISITTILTLALDSTFDLIFVWIIQENAQIYEIINIARVISEWLSTITFYGYLATFVPDLIIYGFRIPKNMEEDCFYILPLLDDVEANIQKMEGS</sequence>
<evidence type="ECO:0000256" key="3">
    <source>
        <dbReference type="ARBA" id="ARBA00022692"/>
    </source>
</evidence>
<comment type="subcellular location">
    <subcellularLocation>
        <location evidence="1">Endomembrane system</location>
        <topology evidence="1">Multi-pass membrane protein</topology>
    </subcellularLocation>
</comment>
<evidence type="ECO:0000256" key="4">
    <source>
        <dbReference type="ARBA" id="ARBA00022989"/>
    </source>
</evidence>
<dbReference type="Pfam" id="PF10277">
    <property type="entry name" value="Frag1"/>
    <property type="match status" value="1"/>
</dbReference>
<accession>A0A974CW38</accession>
<keyword evidence="3 6" id="KW-0812">Transmembrane</keyword>
<dbReference type="PANTHER" id="PTHR21324:SF20">
    <property type="entry name" value="DNA DAMAGE-REGULATED AUTOPHAGY MODULATOR PROTEIN 1"/>
    <property type="match status" value="1"/>
</dbReference>
<gene>
    <name evidence="8" type="ORF">XELAEV_18027309mg</name>
</gene>
<feature type="transmembrane region" description="Helical" evidence="6">
    <location>
        <begin position="7"/>
        <end position="30"/>
    </location>
</feature>
<dbReference type="PANTHER" id="PTHR21324">
    <property type="entry name" value="FASTING-INDUCIBLE INTEGRAL MEMBRANE PROTEIN TM6P1-RELATED"/>
    <property type="match status" value="1"/>
</dbReference>